<evidence type="ECO:0000256" key="4">
    <source>
        <dbReference type="ARBA" id="ARBA00023136"/>
    </source>
</evidence>
<dbReference type="SUPFAM" id="SSF103473">
    <property type="entry name" value="MFS general substrate transporter"/>
    <property type="match status" value="1"/>
</dbReference>
<keyword evidence="8" id="KW-1185">Reference proteome</keyword>
<dbReference type="PROSITE" id="PS50850">
    <property type="entry name" value="MFS"/>
    <property type="match status" value="1"/>
</dbReference>
<evidence type="ECO:0000256" key="1">
    <source>
        <dbReference type="ARBA" id="ARBA00004651"/>
    </source>
</evidence>
<evidence type="ECO:0000256" key="5">
    <source>
        <dbReference type="SAM" id="Phobius"/>
    </source>
</evidence>
<sequence>MSSGIAPTSATRPESATRPRPSTRAWVVWSFGVLAYILAIVSRSSLSAVAVETSDRFGVTAATLSTFAVLQLGVYGAMQIPVGLILDRIGPRRVLTVGLLVMALGQALLAVTESVPGAFVARILVGAGDATIFVSVVRLIIAWFPPRQAPLLTQLTGLIAQFGQIISVVPLLALVHARGWSFAFLGLGLVLFLVALAVAASVRDQPAGTSVPVVPGGPGVLHRVREVWANPGTRLGFWTHFVTPPGGNVIALLWGFPYLTAGEGLPIAQAQTLLAIQVIAGAGFGLLIGRFAGRHPLRRSWAVLAVVGIQAIALALVVLNPGPAPVWQLLLLVMCFAAGGPGSLVGLDFARTSNPPHLTSSATGMANSAGFLASLLALLMIGLLLDVQNAGTPDTYSLTGFRIAFCSLYLLWLVGVIGVLRNRRQLRAVMAENGVLVPPLRDVVNRYQRRK</sequence>
<feature type="transmembrane region" description="Helical" evidence="5">
    <location>
        <begin position="399"/>
        <end position="420"/>
    </location>
</feature>
<dbReference type="AlphaFoldDB" id="A0A9X1NHK6"/>
<dbReference type="RefSeq" id="WP_231445829.1">
    <property type="nucleotide sequence ID" value="NZ_JAJOMB010000013.1"/>
</dbReference>
<feature type="transmembrane region" description="Helical" evidence="5">
    <location>
        <begin position="151"/>
        <end position="174"/>
    </location>
</feature>
<feature type="transmembrane region" description="Helical" evidence="5">
    <location>
        <begin position="180"/>
        <end position="200"/>
    </location>
</feature>
<dbReference type="InterPro" id="IPR036259">
    <property type="entry name" value="MFS_trans_sf"/>
</dbReference>
<comment type="subcellular location">
    <subcellularLocation>
        <location evidence="1">Cell membrane</location>
        <topology evidence="1">Multi-pass membrane protein</topology>
    </subcellularLocation>
</comment>
<dbReference type="GO" id="GO:0005886">
    <property type="term" value="C:plasma membrane"/>
    <property type="evidence" value="ECO:0007669"/>
    <property type="project" value="UniProtKB-SubCell"/>
</dbReference>
<accession>A0A9X1NHK6</accession>
<dbReference type="InterPro" id="IPR020846">
    <property type="entry name" value="MFS_dom"/>
</dbReference>
<reference evidence="7" key="1">
    <citation type="submission" date="2021-11" db="EMBL/GenBank/DDBJ databases">
        <title>Streptomyces corallinus and Kineosporia corallina sp. nov., two new coral-derived marine actinobacteria.</title>
        <authorList>
            <person name="Buangrab K."/>
            <person name="Sutthacheep M."/>
            <person name="Yeemin T."/>
            <person name="Harunari E."/>
            <person name="Igarashi Y."/>
            <person name="Sripreechasak P."/>
            <person name="Kanchanasin P."/>
            <person name="Tanasupawat S."/>
            <person name="Phongsopitanun W."/>
        </authorList>
    </citation>
    <scope>NUCLEOTIDE SEQUENCE</scope>
    <source>
        <strain evidence="7">JCM 31032</strain>
    </source>
</reference>
<keyword evidence="4 5" id="KW-0472">Membrane</keyword>
<evidence type="ECO:0000313" key="7">
    <source>
        <dbReference type="EMBL" id="MCD5313906.1"/>
    </source>
</evidence>
<dbReference type="PANTHER" id="PTHR11662">
    <property type="entry name" value="SOLUTE CARRIER FAMILY 17"/>
    <property type="match status" value="1"/>
</dbReference>
<name>A0A9X1NHK6_9ACTN</name>
<evidence type="ECO:0000256" key="3">
    <source>
        <dbReference type="ARBA" id="ARBA00022989"/>
    </source>
</evidence>
<evidence type="ECO:0000259" key="6">
    <source>
        <dbReference type="PROSITE" id="PS50850"/>
    </source>
</evidence>
<dbReference type="Gene3D" id="1.20.1250.20">
    <property type="entry name" value="MFS general substrate transporter like domains"/>
    <property type="match status" value="2"/>
</dbReference>
<dbReference type="Pfam" id="PF07690">
    <property type="entry name" value="MFS_1"/>
    <property type="match status" value="1"/>
</dbReference>
<protein>
    <submittedName>
        <fullName evidence="7">MFS transporter</fullName>
    </submittedName>
</protein>
<evidence type="ECO:0000313" key="8">
    <source>
        <dbReference type="Proteomes" id="UP001138997"/>
    </source>
</evidence>
<proteinExistence type="predicted"/>
<dbReference type="GO" id="GO:0022857">
    <property type="term" value="F:transmembrane transporter activity"/>
    <property type="evidence" value="ECO:0007669"/>
    <property type="project" value="InterPro"/>
</dbReference>
<comment type="caution">
    <text evidence="7">The sequence shown here is derived from an EMBL/GenBank/DDBJ whole genome shotgun (WGS) entry which is preliminary data.</text>
</comment>
<dbReference type="Proteomes" id="UP001138997">
    <property type="component" value="Unassembled WGS sequence"/>
</dbReference>
<gene>
    <name evidence="7" type="ORF">LR394_23640</name>
</gene>
<evidence type="ECO:0000256" key="2">
    <source>
        <dbReference type="ARBA" id="ARBA00022692"/>
    </source>
</evidence>
<feature type="transmembrane region" description="Helical" evidence="5">
    <location>
        <begin position="57"/>
        <end position="82"/>
    </location>
</feature>
<feature type="domain" description="Major facilitator superfamily (MFS) profile" evidence="6">
    <location>
        <begin position="28"/>
        <end position="427"/>
    </location>
</feature>
<feature type="transmembrane region" description="Helical" evidence="5">
    <location>
        <begin position="368"/>
        <end position="387"/>
    </location>
</feature>
<keyword evidence="2 5" id="KW-0812">Transmembrane</keyword>
<feature type="transmembrane region" description="Helical" evidence="5">
    <location>
        <begin position="326"/>
        <end position="347"/>
    </location>
</feature>
<dbReference type="EMBL" id="JAJOMB010000013">
    <property type="protein sequence ID" value="MCD5313906.1"/>
    <property type="molecule type" value="Genomic_DNA"/>
</dbReference>
<organism evidence="7 8">
    <name type="scientific">Kineosporia babensis</name>
    <dbReference type="NCBI Taxonomy" id="499548"/>
    <lineage>
        <taxon>Bacteria</taxon>
        <taxon>Bacillati</taxon>
        <taxon>Actinomycetota</taxon>
        <taxon>Actinomycetes</taxon>
        <taxon>Kineosporiales</taxon>
        <taxon>Kineosporiaceae</taxon>
        <taxon>Kineosporia</taxon>
    </lineage>
</organism>
<feature type="transmembrane region" description="Helical" evidence="5">
    <location>
        <begin position="26"/>
        <end position="51"/>
    </location>
</feature>
<feature type="transmembrane region" description="Helical" evidence="5">
    <location>
        <begin position="268"/>
        <end position="289"/>
    </location>
</feature>
<feature type="transmembrane region" description="Helical" evidence="5">
    <location>
        <begin position="301"/>
        <end position="320"/>
    </location>
</feature>
<keyword evidence="3 5" id="KW-1133">Transmembrane helix</keyword>
<feature type="transmembrane region" description="Helical" evidence="5">
    <location>
        <begin position="123"/>
        <end position="144"/>
    </location>
</feature>
<feature type="transmembrane region" description="Helical" evidence="5">
    <location>
        <begin position="94"/>
        <end position="111"/>
    </location>
</feature>
<dbReference type="PANTHER" id="PTHR11662:SF399">
    <property type="entry name" value="FI19708P1-RELATED"/>
    <property type="match status" value="1"/>
</dbReference>
<dbReference type="InterPro" id="IPR050382">
    <property type="entry name" value="MFS_Na/Anion_cotransporter"/>
</dbReference>
<dbReference type="InterPro" id="IPR011701">
    <property type="entry name" value="MFS"/>
</dbReference>